<name>A0ABT2GXQ1_9MICO</name>
<organism evidence="1 2">
    <name type="scientific">Herbiconiux daphne</name>
    <dbReference type="NCBI Taxonomy" id="2970914"/>
    <lineage>
        <taxon>Bacteria</taxon>
        <taxon>Bacillati</taxon>
        <taxon>Actinomycetota</taxon>
        <taxon>Actinomycetes</taxon>
        <taxon>Micrococcales</taxon>
        <taxon>Microbacteriaceae</taxon>
        <taxon>Herbiconiux</taxon>
    </lineage>
</organism>
<reference evidence="1" key="1">
    <citation type="submission" date="2022-08" db="EMBL/GenBank/DDBJ databases">
        <authorList>
            <person name="Deng Y."/>
            <person name="Han X.-F."/>
            <person name="Zhang Y.-Q."/>
        </authorList>
    </citation>
    <scope>NUCLEOTIDE SEQUENCE</scope>
    <source>
        <strain evidence="1">CPCC 203386</strain>
    </source>
</reference>
<accession>A0ABT2GXQ1</accession>
<dbReference type="NCBIfam" id="TIGR03666">
    <property type="entry name" value="Rv2061_F420"/>
    <property type="match status" value="1"/>
</dbReference>
<dbReference type="Proteomes" id="UP001165586">
    <property type="component" value="Unassembled WGS sequence"/>
</dbReference>
<evidence type="ECO:0000313" key="2">
    <source>
        <dbReference type="Proteomes" id="UP001165586"/>
    </source>
</evidence>
<keyword evidence="2" id="KW-1185">Reference proteome</keyword>
<dbReference type="Gene3D" id="2.30.110.10">
    <property type="entry name" value="Electron Transport, Fmn-binding Protein, Chain A"/>
    <property type="match status" value="1"/>
</dbReference>
<dbReference type="EMBL" id="JANLCJ010000001">
    <property type="protein sequence ID" value="MCS5732740.1"/>
    <property type="molecule type" value="Genomic_DNA"/>
</dbReference>
<dbReference type="InterPro" id="IPR012349">
    <property type="entry name" value="Split_barrel_FMN-bd"/>
</dbReference>
<dbReference type="InterPro" id="IPR019965">
    <property type="entry name" value="PPOX_F420-dep_Rv2061_put"/>
</dbReference>
<dbReference type="SUPFAM" id="SSF50475">
    <property type="entry name" value="FMN-binding split barrel"/>
    <property type="match status" value="1"/>
</dbReference>
<comment type="caution">
    <text evidence="1">The sequence shown here is derived from an EMBL/GenBank/DDBJ whole genome shotgun (WGS) entry which is preliminary data.</text>
</comment>
<proteinExistence type="predicted"/>
<dbReference type="GO" id="GO:0016491">
    <property type="term" value="F:oxidoreductase activity"/>
    <property type="evidence" value="ECO:0007669"/>
    <property type="project" value="UniProtKB-KW"/>
</dbReference>
<dbReference type="EC" id="1.-.-.-" evidence="1"/>
<sequence>MTDTASSSQTDWTRWRTIQLQTRRRDGRWVATPVSLVVVDGHGYFRTYDQAGKVKRMRNFADVLVAPSSLAGTPRAAPVAATTRRLDGAEAELARNGLARRYPLLHRWMVPWLHRRKGWTTVHYELIRADIR</sequence>
<evidence type="ECO:0000313" key="1">
    <source>
        <dbReference type="EMBL" id="MCS5732740.1"/>
    </source>
</evidence>
<keyword evidence="1" id="KW-0560">Oxidoreductase</keyword>
<protein>
    <submittedName>
        <fullName evidence="1">PPOX class F420-dependent oxidoreductase</fullName>
        <ecNumber evidence="1">1.-.-.-</ecNumber>
    </submittedName>
</protein>
<dbReference type="RefSeq" id="WP_259537383.1">
    <property type="nucleotide sequence ID" value="NZ_JANLCJ010000001.1"/>
</dbReference>
<gene>
    <name evidence="1" type="ORF">N1032_03155</name>
</gene>